<evidence type="ECO:0000313" key="13">
    <source>
        <dbReference type="Proteomes" id="UP001595705"/>
    </source>
</evidence>
<dbReference type="EMBL" id="JBHRYA010000007">
    <property type="protein sequence ID" value="MFC3715993.1"/>
    <property type="molecule type" value="Genomic_DNA"/>
</dbReference>
<dbReference type="Pfam" id="PF06415">
    <property type="entry name" value="iPGM_N"/>
    <property type="match status" value="1"/>
</dbReference>
<dbReference type="Pfam" id="PF01676">
    <property type="entry name" value="Metalloenzyme"/>
    <property type="match status" value="1"/>
</dbReference>
<dbReference type="CDD" id="cd16010">
    <property type="entry name" value="iPGM"/>
    <property type="match status" value="1"/>
</dbReference>
<accession>A0ABV7XL51</accession>
<keyword evidence="6 8" id="KW-0464">Manganese</keyword>
<dbReference type="RefSeq" id="WP_386743120.1">
    <property type="nucleotide sequence ID" value="NZ_JBHRYA010000007.1"/>
</dbReference>
<dbReference type="SUPFAM" id="SSF53649">
    <property type="entry name" value="Alkaline phosphatase-like"/>
    <property type="match status" value="1"/>
</dbReference>
<sequence length="516" mass="54726">MPEAARAARPKPVVLLILDGWGHRDDPADNALAQAQLPNWRRLWSGSPHTLIHTEGRHVGLPDGQMGNSEVGHMNLGAGRIVYQDLTRVDAAIEDGSFFDNAQLRGACDAVKADGGTLHVMGLLSPGGVHSHEAQVFAMLELAQRAGVPRVAVHAFLDGRDTPPRSAAASLDALQARCDALGNARIASVGGRYYAMDRDKRWERVRLAWDAIVEAKSDHHAPTAAAALEDAYARGENDEFVLPSVIDGAAPMADGDAVVFMNFRADRARQLSSAFVSPGFDGFDARRPKLAAYVCLTEYDAKLPAAVAFPPDDLRDTLGELAAEAGLKQLRIAETEKYAHVTFFFSGGREDVFDGEERILVPSPKVATYDLQPEMSCPELTAKLVDAIGSGRFDLVVCNIANPDMVGHSGDLQAAIKAAEAVDVALGAVDAAVREAGGALVVTADHGNLEMMRDPATGQPHTAHTVGPVPLVYVGDRAGVALREGGSLRDVAPTVLDLLGLPKPDAMSGRSLFAPG</sequence>
<gene>
    <name evidence="8 12" type="primary">gpmI</name>
    <name evidence="12" type="ORF">ACFONC_07510</name>
</gene>
<comment type="pathway">
    <text evidence="2 8">Carbohydrate degradation; glycolysis; pyruvate from D-glyceraldehyde 3-phosphate: step 3/5.</text>
</comment>
<comment type="caution">
    <text evidence="12">The sequence shown here is derived from an EMBL/GenBank/DDBJ whole genome shotgun (WGS) entry which is preliminary data.</text>
</comment>
<feature type="binding site" evidence="8">
    <location>
        <position position="446"/>
    </location>
    <ligand>
        <name>Mn(2+)</name>
        <dbReference type="ChEBI" id="CHEBI:29035"/>
        <label>2</label>
    </ligand>
</feature>
<keyword evidence="5 8" id="KW-0324">Glycolysis</keyword>
<feature type="binding site" evidence="8">
    <location>
        <position position="464"/>
    </location>
    <ligand>
        <name>Mn(2+)</name>
        <dbReference type="ChEBI" id="CHEBI:29035"/>
        <label>1</label>
    </ligand>
</feature>
<evidence type="ECO:0000256" key="5">
    <source>
        <dbReference type="ARBA" id="ARBA00023152"/>
    </source>
</evidence>
<feature type="binding site" evidence="8">
    <location>
        <position position="408"/>
    </location>
    <ligand>
        <name>Mn(2+)</name>
        <dbReference type="ChEBI" id="CHEBI:29035"/>
        <label>1</label>
    </ligand>
</feature>
<dbReference type="HAMAP" id="MF_01038">
    <property type="entry name" value="GpmI"/>
    <property type="match status" value="1"/>
</dbReference>
<comment type="subunit">
    <text evidence="8">Monomer.</text>
</comment>
<evidence type="ECO:0000256" key="4">
    <source>
        <dbReference type="ARBA" id="ARBA00022723"/>
    </source>
</evidence>
<feature type="binding site" evidence="8">
    <location>
        <position position="198"/>
    </location>
    <ligand>
        <name>substrate</name>
    </ligand>
</feature>
<dbReference type="InterPro" id="IPR011258">
    <property type="entry name" value="BPG-indep_PGM_N"/>
</dbReference>
<dbReference type="GO" id="GO:0004619">
    <property type="term" value="F:phosphoglycerate mutase activity"/>
    <property type="evidence" value="ECO:0007669"/>
    <property type="project" value="UniProtKB-EC"/>
</dbReference>
<reference evidence="13" key="1">
    <citation type="journal article" date="2019" name="Int. J. Syst. Evol. Microbiol.">
        <title>The Global Catalogue of Microorganisms (GCM) 10K type strain sequencing project: providing services to taxonomists for standard genome sequencing and annotation.</title>
        <authorList>
            <consortium name="The Broad Institute Genomics Platform"/>
            <consortium name="The Broad Institute Genome Sequencing Center for Infectious Disease"/>
            <person name="Wu L."/>
            <person name="Ma J."/>
        </authorList>
    </citation>
    <scope>NUCLEOTIDE SEQUENCE [LARGE SCALE GENOMIC DNA]</scope>
    <source>
        <strain evidence="13">KCTC 42441</strain>
    </source>
</reference>
<evidence type="ECO:0000256" key="7">
    <source>
        <dbReference type="ARBA" id="ARBA00023235"/>
    </source>
</evidence>
<evidence type="ECO:0000259" key="11">
    <source>
        <dbReference type="Pfam" id="PF06415"/>
    </source>
</evidence>
<dbReference type="PIRSF" id="PIRSF001492">
    <property type="entry name" value="IPGAM"/>
    <property type="match status" value="1"/>
</dbReference>
<dbReference type="InterPro" id="IPR036646">
    <property type="entry name" value="PGAM_B_sf"/>
</dbReference>
<dbReference type="InterPro" id="IPR005995">
    <property type="entry name" value="Pgm_bpd_ind"/>
</dbReference>
<feature type="binding site" evidence="8">
    <location>
        <position position="445"/>
    </location>
    <ligand>
        <name>Mn(2+)</name>
        <dbReference type="ChEBI" id="CHEBI:29035"/>
        <label>2</label>
    </ligand>
</feature>
<feature type="binding site" evidence="8">
    <location>
        <position position="130"/>
    </location>
    <ligand>
        <name>substrate</name>
    </ligand>
</feature>
<dbReference type="EC" id="5.4.2.12" evidence="8 9"/>
<comment type="similarity">
    <text evidence="3 8">Belongs to the BPG-independent phosphoglycerate mutase family.</text>
</comment>
<evidence type="ECO:0000313" key="12">
    <source>
        <dbReference type="EMBL" id="MFC3715993.1"/>
    </source>
</evidence>
<keyword evidence="7 8" id="KW-0413">Isomerase</keyword>
<feature type="binding site" evidence="8">
    <location>
        <position position="69"/>
    </location>
    <ligand>
        <name>Mn(2+)</name>
        <dbReference type="ChEBI" id="CHEBI:29035"/>
        <label>2</label>
    </ligand>
</feature>
<feature type="domain" description="Metalloenzyme" evidence="10">
    <location>
        <begin position="11"/>
        <end position="502"/>
    </location>
</feature>
<evidence type="ECO:0000259" key="10">
    <source>
        <dbReference type="Pfam" id="PF01676"/>
    </source>
</evidence>
<keyword evidence="13" id="KW-1185">Reference proteome</keyword>
<feature type="binding site" evidence="8">
    <location>
        <position position="404"/>
    </location>
    <ligand>
        <name>Mn(2+)</name>
        <dbReference type="ChEBI" id="CHEBI:29035"/>
        <label>1</label>
    </ligand>
</feature>
<feature type="binding site" evidence="8">
    <location>
        <position position="192"/>
    </location>
    <ligand>
        <name>substrate</name>
    </ligand>
</feature>
<dbReference type="InterPro" id="IPR006124">
    <property type="entry name" value="Metalloenzyme"/>
</dbReference>
<dbReference type="SUPFAM" id="SSF64158">
    <property type="entry name" value="2,3-Bisphosphoglycerate-independent phosphoglycerate mutase, substrate-binding domain"/>
    <property type="match status" value="1"/>
</dbReference>
<evidence type="ECO:0000256" key="2">
    <source>
        <dbReference type="ARBA" id="ARBA00004798"/>
    </source>
</evidence>
<comment type="cofactor">
    <cofactor evidence="8">
        <name>Mn(2+)</name>
        <dbReference type="ChEBI" id="CHEBI:29035"/>
    </cofactor>
    <text evidence="8">Binds 2 manganese ions per subunit.</text>
</comment>
<name>A0ABV7XL51_9GAMM</name>
<dbReference type="Gene3D" id="3.40.1450.10">
    <property type="entry name" value="BPG-independent phosphoglycerate mutase, domain B"/>
    <property type="match status" value="1"/>
</dbReference>
<dbReference type="PANTHER" id="PTHR31637">
    <property type="entry name" value="2,3-BISPHOSPHOGLYCERATE-INDEPENDENT PHOSPHOGLYCERATE MUTASE"/>
    <property type="match status" value="1"/>
</dbReference>
<dbReference type="Proteomes" id="UP001595705">
    <property type="component" value="Unassembled WGS sequence"/>
</dbReference>
<evidence type="ECO:0000256" key="9">
    <source>
        <dbReference type="NCBIfam" id="TIGR01307"/>
    </source>
</evidence>
<evidence type="ECO:0000256" key="8">
    <source>
        <dbReference type="HAMAP-Rule" id="MF_01038"/>
    </source>
</evidence>
<proteinExistence type="inferred from homology"/>
<feature type="domain" description="BPG-independent PGAM N-terminal" evidence="11">
    <location>
        <begin position="89"/>
        <end position="300"/>
    </location>
</feature>
<feature type="binding site" evidence="8">
    <location>
        <begin position="264"/>
        <end position="267"/>
    </location>
    <ligand>
        <name>substrate</name>
    </ligand>
</feature>
<dbReference type="PANTHER" id="PTHR31637:SF0">
    <property type="entry name" value="2,3-BISPHOSPHOGLYCERATE-INDEPENDENT PHOSPHOGLYCERATE MUTASE"/>
    <property type="match status" value="1"/>
</dbReference>
<feature type="active site" description="Phosphoserine intermediate" evidence="8">
    <location>
        <position position="69"/>
    </location>
</feature>
<evidence type="ECO:0000256" key="3">
    <source>
        <dbReference type="ARBA" id="ARBA00008819"/>
    </source>
</evidence>
<feature type="binding site" evidence="8">
    <location>
        <position position="337"/>
    </location>
    <ligand>
        <name>substrate</name>
    </ligand>
</feature>
<evidence type="ECO:0000256" key="1">
    <source>
        <dbReference type="ARBA" id="ARBA00000370"/>
    </source>
</evidence>
<feature type="binding site" evidence="8">
    <location>
        <begin position="160"/>
        <end position="161"/>
    </location>
    <ligand>
        <name>substrate</name>
    </ligand>
</feature>
<comment type="catalytic activity">
    <reaction evidence="1 8">
        <text>(2R)-2-phosphoglycerate = (2R)-3-phosphoglycerate</text>
        <dbReference type="Rhea" id="RHEA:15901"/>
        <dbReference type="ChEBI" id="CHEBI:58272"/>
        <dbReference type="ChEBI" id="CHEBI:58289"/>
        <dbReference type="EC" id="5.4.2.12"/>
    </reaction>
</comment>
<protein>
    <recommendedName>
        <fullName evidence="8 9">2,3-bisphosphoglycerate-independent phosphoglycerate mutase</fullName>
        <shortName evidence="8">BPG-independent PGAM</shortName>
        <shortName evidence="8">Phosphoglyceromutase</shortName>
        <shortName evidence="8">iPGM</shortName>
        <ecNumber evidence="8 9">5.4.2.12</ecNumber>
    </recommendedName>
</protein>
<dbReference type="NCBIfam" id="TIGR01307">
    <property type="entry name" value="pgm_bpd_ind"/>
    <property type="match status" value="1"/>
</dbReference>
<dbReference type="InterPro" id="IPR017850">
    <property type="entry name" value="Alkaline_phosphatase_core_sf"/>
</dbReference>
<dbReference type="Gene3D" id="3.40.720.10">
    <property type="entry name" value="Alkaline Phosphatase, subunit A"/>
    <property type="match status" value="1"/>
</dbReference>
<keyword evidence="4 8" id="KW-0479">Metal-binding</keyword>
<organism evidence="12 13">
    <name type="scientific">Luteimonas soli</name>
    <dbReference type="NCBI Taxonomy" id="1648966"/>
    <lineage>
        <taxon>Bacteria</taxon>
        <taxon>Pseudomonadati</taxon>
        <taxon>Pseudomonadota</taxon>
        <taxon>Gammaproteobacteria</taxon>
        <taxon>Lysobacterales</taxon>
        <taxon>Lysobacteraceae</taxon>
        <taxon>Luteimonas</taxon>
    </lineage>
</organism>
<evidence type="ECO:0000256" key="6">
    <source>
        <dbReference type="ARBA" id="ARBA00023211"/>
    </source>
</evidence>
<comment type="function">
    <text evidence="8">Catalyzes the interconversion of 2-phosphoglycerate and 3-phosphoglycerate.</text>
</comment>
<feature type="binding site" evidence="8">
    <location>
        <position position="19"/>
    </location>
    <ligand>
        <name>Mn(2+)</name>
        <dbReference type="ChEBI" id="CHEBI:29035"/>
        <label>2</label>
    </ligand>
</feature>